<accession>A0A195CRE8</accession>
<reference evidence="1 2" key="1">
    <citation type="submission" date="2016-03" db="EMBL/GenBank/DDBJ databases">
        <title>Cyphomyrmex costatus WGS genome.</title>
        <authorList>
            <person name="Nygaard S."/>
            <person name="Hu H."/>
            <person name="Boomsma J."/>
            <person name="Zhang G."/>
        </authorList>
    </citation>
    <scope>NUCLEOTIDE SEQUENCE [LARGE SCALE GENOMIC DNA]</scope>
    <source>
        <strain evidence="1">MS0001</strain>
        <tissue evidence="1">Whole body</tissue>
    </source>
</reference>
<evidence type="ECO:0000313" key="1">
    <source>
        <dbReference type="EMBL" id="KYN02684.1"/>
    </source>
</evidence>
<name>A0A195CRE8_9HYME</name>
<evidence type="ECO:0000313" key="2">
    <source>
        <dbReference type="Proteomes" id="UP000078542"/>
    </source>
</evidence>
<dbReference type="AlphaFoldDB" id="A0A195CRE8"/>
<gene>
    <name evidence="1" type="ORF">ALC62_06484</name>
</gene>
<dbReference type="Proteomes" id="UP000078542">
    <property type="component" value="Unassembled WGS sequence"/>
</dbReference>
<sequence>MTHTTFRLKAKSRSPQRSTALRAASGLSGFYMVRESIYASARNSLGATHPLQRQAHSPYVKQTARRATELSQWRGEPLLAAKQAHRATCVNARLRLRFTGTNSLVGPSRDEGENGGRLLKREIRAASSRNKVTMQIQARASRGVKSRRVGGGSNFHETFPRMNEGRRVERLRVLAESLPIVDTFIFVASPPRFSIVFPSDTVLRVLLLLIDRRLLASACTQRFSRRNSWPRYPTVLHLVLVI</sequence>
<keyword evidence="2" id="KW-1185">Reference proteome</keyword>
<dbReference type="EMBL" id="KQ977444">
    <property type="protein sequence ID" value="KYN02684.1"/>
    <property type="molecule type" value="Genomic_DNA"/>
</dbReference>
<protein>
    <submittedName>
        <fullName evidence="1">Uncharacterized protein</fullName>
    </submittedName>
</protein>
<proteinExistence type="predicted"/>
<organism evidence="1 2">
    <name type="scientific">Cyphomyrmex costatus</name>
    <dbReference type="NCBI Taxonomy" id="456900"/>
    <lineage>
        <taxon>Eukaryota</taxon>
        <taxon>Metazoa</taxon>
        <taxon>Ecdysozoa</taxon>
        <taxon>Arthropoda</taxon>
        <taxon>Hexapoda</taxon>
        <taxon>Insecta</taxon>
        <taxon>Pterygota</taxon>
        <taxon>Neoptera</taxon>
        <taxon>Endopterygota</taxon>
        <taxon>Hymenoptera</taxon>
        <taxon>Apocrita</taxon>
        <taxon>Aculeata</taxon>
        <taxon>Formicoidea</taxon>
        <taxon>Formicidae</taxon>
        <taxon>Myrmicinae</taxon>
        <taxon>Cyphomyrmex</taxon>
    </lineage>
</organism>